<evidence type="ECO:0000313" key="10">
    <source>
        <dbReference type="Proteomes" id="UP000095281"/>
    </source>
</evidence>
<dbReference type="GO" id="GO:0005543">
    <property type="term" value="F:phospholipid binding"/>
    <property type="evidence" value="ECO:0007669"/>
    <property type="project" value="TreeGrafter"/>
</dbReference>
<sequence>MFGTTTSLATTTSAPLFVSASSALFGNTSVAPSTTASLFGGTTAMATTTAPLFGFAAPSTTTNLFGKPMTSVAPSTNSLFGGTISLTSTTSQFGTVATATTAPLFGGSITSVAPSTTSLFGLAPTTTTPLFGFGAPATTTSLFGKTIPASVAPSSTSLFGRTTSSAPTTSAAPLFGSPVTATMSSLFGSSITSVAPSTTSALFGGTTSVAPITTTAPLFGSATPTTTSALFSSTITSVAAPLTTTLFGGITSSAPITSATFFGATAPADYSSFIWQHHNVNGCPIDIYFVRCFNVIGTNNNFCTVIWVCVICDKCPYINHPSILGISVPATNTHAVGTVAAQMAPKSSVHNFRDLSTTLLRMRMDFEQQEKQFLDEVDDMNTFDVVLRKAQEKLFDIKKDVDELEQEKDRFCWEIDILGQQQEELEQVVKSFEGQFNLRIQQDSDSIVGAQLFVNNDNATPTDVQRRNILQLQVNINAQLKLLDDEVGNLCGQISDFQRIAGVSSTSLAEEDREKVEEIENRLTSVDQIRQILRSQLESLIWVDKHSDALLERVQRTTSDILTLQ</sequence>
<dbReference type="GO" id="GO:0006606">
    <property type="term" value="P:protein import into nucleus"/>
    <property type="evidence" value="ECO:0007669"/>
    <property type="project" value="TreeGrafter"/>
</dbReference>
<evidence type="ECO:0000259" key="9">
    <source>
        <dbReference type="Pfam" id="PF05064"/>
    </source>
</evidence>
<proteinExistence type="inferred from homology"/>
<dbReference type="InterPro" id="IPR026010">
    <property type="entry name" value="NSP1/NUP62"/>
</dbReference>
<dbReference type="Pfam" id="PF05064">
    <property type="entry name" value="Nsp1_C"/>
    <property type="match status" value="1"/>
</dbReference>
<evidence type="ECO:0000256" key="7">
    <source>
        <dbReference type="ARBA" id="ARBA00023132"/>
    </source>
</evidence>
<organism evidence="10 11">
    <name type="scientific">Meloidogyne hapla</name>
    <name type="common">Root-knot nematode worm</name>
    <dbReference type="NCBI Taxonomy" id="6305"/>
    <lineage>
        <taxon>Eukaryota</taxon>
        <taxon>Metazoa</taxon>
        <taxon>Ecdysozoa</taxon>
        <taxon>Nematoda</taxon>
        <taxon>Chromadorea</taxon>
        <taxon>Rhabditida</taxon>
        <taxon>Tylenchina</taxon>
        <taxon>Tylenchomorpha</taxon>
        <taxon>Tylenchoidea</taxon>
        <taxon>Meloidogynidae</taxon>
        <taxon>Meloidogyninae</taxon>
        <taxon>Meloidogyne</taxon>
    </lineage>
</organism>
<dbReference type="Gene3D" id="1.20.5.170">
    <property type="match status" value="1"/>
</dbReference>
<keyword evidence="3" id="KW-0813">Transport</keyword>
<evidence type="ECO:0000256" key="3">
    <source>
        <dbReference type="ARBA" id="ARBA00022448"/>
    </source>
</evidence>
<keyword evidence="10" id="KW-1185">Reference proteome</keyword>
<dbReference type="AlphaFoldDB" id="A0A1I8BPB8"/>
<evidence type="ECO:0000256" key="5">
    <source>
        <dbReference type="ARBA" id="ARBA00022927"/>
    </source>
</evidence>
<name>A0A1I8BPB8_MELHA</name>
<reference evidence="11" key="1">
    <citation type="submission" date="2016-11" db="UniProtKB">
        <authorList>
            <consortium name="WormBaseParasite"/>
        </authorList>
    </citation>
    <scope>IDENTIFICATION</scope>
</reference>
<evidence type="ECO:0000256" key="2">
    <source>
        <dbReference type="ARBA" id="ARBA00005911"/>
    </source>
</evidence>
<accession>A0A1I8BPB8</accession>
<keyword evidence="7" id="KW-0906">Nuclear pore complex</keyword>
<keyword evidence="8" id="KW-0539">Nucleus</keyword>
<dbReference type="GO" id="GO:0051028">
    <property type="term" value="P:mRNA transport"/>
    <property type="evidence" value="ECO:0007669"/>
    <property type="project" value="UniProtKB-KW"/>
</dbReference>
<dbReference type="GO" id="GO:0017056">
    <property type="term" value="F:structural constituent of nuclear pore"/>
    <property type="evidence" value="ECO:0007669"/>
    <property type="project" value="InterPro"/>
</dbReference>
<keyword evidence="6" id="KW-0811">Translocation</keyword>
<dbReference type="PANTHER" id="PTHR12084:SF0">
    <property type="entry name" value="NUCLEAR PORE GLYCOPROTEIN P62"/>
    <property type="match status" value="1"/>
</dbReference>
<dbReference type="GO" id="GO:0006405">
    <property type="term" value="P:RNA export from nucleus"/>
    <property type="evidence" value="ECO:0007669"/>
    <property type="project" value="TreeGrafter"/>
</dbReference>
<dbReference type="InterPro" id="IPR007758">
    <property type="entry name" value="Nucleoporin_NSP1_C"/>
</dbReference>
<keyword evidence="4" id="KW-0509">mRNA transport</keyword>
<protein>
    <submittedName>
        <fullName evidence="11">Nsp1_C domain-containing protein</fullName>
    </submittedName>
</protein>
<evidence type="ECO:0000256" key="6">
    <source>
        <dbReference type="ARBA" id="ARBA00023010"/>
    </source>
</evidence>
<dbReference type="InterPro" id="IPR025574">
    <property type="entry name" value="Nucleoporin_FG_rpt"/>
</dbReference>
<evidence type="ECO:0000256" key="1">
    <source>
        <dbReference type="ARBA" id="ARBA00004567"/>
    </source>
</evidence>
<evidence type="ECO:0000313" key="11">
    <source>
        <dbReference type="WBParaSite" id="MhA1_Contig349.frz3.gene34"/>
    </source>
</evidence>
<dbReference type="WBParaSite" id="MhA1_Contig349.frz3.gene34">
    <property type="protein sequence ID" value="MhA1_Contig349.frz3.gene34"/>
    <property type="gene ID" value="MhA1_Contig349.frz3.gene34"/>
</dbReference>
<dbReference type="OMA" id="ECNIRIA"/>
<evidence type="ECO:0000256" key="8">
    <source>
        <dbReference type="ARBA" id="ARBA00023242"/>
    </source>
</evidence>
<comment type="similarity">
    <text evidence="2">Belongs to the nucleoporin NSP1/NUP62 family.</text>
</comment>
<dbReference type="Proteomes" id="UP000095281">
    <property type="component" value="Unplaced"/>
</dbReference>
<keyword evidence="5" id="KW-0653">Protein transport</keyword>
<comment type="subcellular location">
    <subcellularLocation>
        <location evidence="1">Nucleus</location>
        <location evidence="1">Nuclear pore complex</location>
    </subcellularLocation>
</comment>
<feature type="domain" description="Nucleoporin NSP1-like C-terminal" evidence="9">
    <location>
        <begin position="351"/>
        <end position="437"/>
    </location>
</feature>
<evidence type="ECO:0000256" key="4">
    <source>
        <dbReference type="ARBA" id="ARBA00022816"/>
    </source>
</evidence>
<dbReference type="Pfam" id="PF13634">
    <property type="entry name" value="Nucleoporin_FG"/>
    <property type="match status" value="2"/>
</dbReference>
<dbReference type="PANTHER" id="PTHR12084">
    <property type="entry name" value="NUCLEAR PORE GLYCOPROTEIN P62-RELATED"/>
    <property type="match status" value="1"/>
</dbReference>
<dbReference type="GO" id="GO:0044613">
    <property type="term" value="C:nuclear pore central transport channel"/>
    <property type="evidence" value="ECO:0007669"/>
    <property type="project" value="TreeGrafter"/>
</dbReference>